<sequence>MPDDKNPKRRAQEVRTFGATKRELLSLADWLRMHSVTDVAMEATGDY</sequence>
<organism evidence="1 2">
    <name type="scientific">Nonomuraea rosea</name>
    <dbReference type="NCBI Taxonomy" id="638574"/>
    <lineage>
        <taxon>Bacteria</taxon>
        <taxon>Bacillati</taxon>
        <taxon>Actinomycetota</taxon>
        <taxon>Actinomycetes</taxon>
        <taxon>Streptosporangiales</taxon>
        <taxon>Streptosporangiaceae</taxon>
        <taxon>Nonomuraea</taxon>
    </lineage>
</organism>
<dbReference type="EMBL" id="BAABDQ010000057">
    <property type="protein sequence ID" value="GAA3618228.1"/>
    <property type="molecule type" value="Genomic_DNA"/>
</dbReference>
<evidence type="ECO:0000313" key="1">
    <source>
        <dbReference type="EMBL" id="GAA3618228.1"/>
    </source>
</evidence>
<evidence type="ECO:0008006" key="3">
    <source>
        <dbReference type="Google" id="ProtNLM"/>
    </source>
</evidence>
<comment type="caution">
    <text evidence="1">The sequence shown here is derived from an EMBL/GenBank/DDBJ whole genome shotgun (WGS) entry which is preliminary data.</text>
</comment>
<dbReference type="Proteomes" id="UP001500630">
    <property type="component" value="Unassembled WGS sequence"/>
</dbReference>
<gene>
    <name evidence="1" type="ORF">GCM10022419_124710</name>
</gene>
<proteinExistence type="predicted"/>
<name>A0ABP6ZRW3_9ACTN</name>
<evidence type="ECO:0000313" key="2">
    <source>
        <dbReference type="Proteomes" id="UP001500630"/>
    </source>
</evidence>
<reference evidence="2" key="1">
    <citation type="journal article" date="2019" name="Int. J. Syst. Evol. Microbiol.">
        <title>The Global Catalogue of Microorganisms (GCM) 10K type strain sequencing project: providing services to taxonomists for standard genome sequencing and annotation.</title>
        <authorList>
            <consortium name="The Broad Institute Genomics Platform"/>
            <consortium name="The Broad Institute Genome Sequencing Center for Infectious Disease"/>
            <person name="Wu L."/>
            <person name="Ma J."/>
        </authorList>
    </citation>
    <scope>NUCLEOTIDE SEQUENCE [LARGE SCALE GENOMIC DNA]</scope>
    <source>
        <strain evidence="2">JCM 17326</strain>
    </source>
</reference>
<accession>A0ABP6ZRW3</accession>
<keyword evidence="2" id="KW-1185">Reference proteome</keyword>
<protein>
    <recommendedName>
        <fullName evidence="3">IS110 family transposase</fullName>
    </recommendedName>
</protein>